<reference evidence="1 2" key="1">
    <citation type="submission" date="2019-06" db="EMBL/GenBank/DDBJ databases">
        <title>The genome of Shewanella sp. SM1901.</title>
        <authorList>
            <person name="Cha Q."/>
        </authorList>
    </citation>
    <scope>NUCLEOTIDE SEQUENCE [LARGE SCALE GENOMIC DNA]</scope>
    <source>
        <strain evidence="1 2">SM1901</strain>
    </source>
</reference>
<dbReference type="KEGG" id="spol:FH971_09375"/>
<dbReference type="Proteomes" id="UP000319809">
    <property type="component" value="Chromosome"/>
</dbReference>
<gene>
    <name evidence="1" type="ORF">FH971_09375</name>
</gene>
<keyword evidence="2" id="KW-1185">Reference proteome</keyword>
<proteinExistence type="predicted"/>
<dbReference type="RefSeq" id="WP_140234118.1">
    <property type="nucleotide sequence ID" value="NZ_CP041036.1"/>
</dbReference>
<evidence type="ECO:0000313" key="2">
    <source>
        <dbReference type="Proteomes" id="UP000319809"/>
    </source>
</evidence>
<name>A0A4Y5YF47_9GAMM</name>
<dbReference type="EMBL" id="CP041036">
    <property type="protein sequence ID" value="QDE31163.1"/>
    <property type="molecule type" value="Genomic_DNA"/>
</dbReference>
<protein>
    <submittedName>
        <fullName evidence="1">Uncharacterized protein</fullName>
    </submittedName>
</protein>
<organism evidence="1 2">
    <name type="scientific">Shewanella polaris</name>
    <dbReference type="NCBI Taxonomy" id="2588449"/>
    <lineage>
        <taxon>Bacteria</taxon>
        <taxon>Pseudomonadati</taxon>
        <taxon>Pseudomonadota</taxon>
        <taxon>Gammaproteobacteria</taxon>
        <taxon>Alteromonadales</taxon>
        <taxon>Shewanellaceae</taxon>
        <taxon>Shewanella</taxon>
    </lineage>
</organism>
<accession>A0A4Y5YF47</accession>
<sequence>MHTTNDSEIPLTTATESYQEVTIIGNAHGDWQPAKIGHSFIFNGTQHDDDNVINICNGPYAGSADAFTVSNSLDDTQLVLLLTQVANTLKKQLNCWPSSGLVTLFLMSIVAKHVNVQRMSLLPSLQRSQDMSAGDYLPCMVHNWLGERRLALGLQLTNDNIMWPELLINEATMQVELDASLEMPDINPFEVLLSDLVRQREQKPNNIKFSTAQTLALQVTTERPINLDMQYALLAALSNLPSVHWLSYASQEDLLTAEALFYNEDPQNNTSYWYLVDYQASQFLDVIRHHLAYCQQVFALTAK</sequence>
<evidence type="ECO:0000313" key="1">
    <source>
        <dbReference type="EMBL" id="QDE31163.1"/>
    </source>
</evidence>
<dbReference type="AlphaFoldDB" id="A0A4Y5YF47"/>